<dbReference type="InterPro" id="IPR035906">
    <property type="entry name" value="MetI-like_sf"/>
</dbReference>
<evidence type="ECO:0000256" key="1">
    <source>
        <dbReference type="ARBA" id="ARBA00004141"/>
    </source>
</evidence>
<dbReference type="STRING" id="1150469.RSPPHO_02940"/>
<evidence type="ECO:0000313" key="7">
    <source>
        <dbReference type="Proteomes" id="UP000033220"/>
    </source>
</evidence>
<keyword evidence="2 5" id="KW-0812">Transmembrane</keyword>
<evidence type="ECO:0000313" key="6">
    <source>
        <dbReference type="EMBL" id="CCG09566.1"/>
    </source>
</evidence>
<dbReference type="Proteomes" id="UP000033220">
    <property type="component" value="Chromosome DSM 122"/>
</dbReference>
<dbReference type="HOGENOM" id="CLU_2221190_0_0_5"/>
<name>H6SQ47_PARPM</name>
<protein>
    <submittedName>
        <fullName evidence="6">GltJ protein</fullName>
    </submittedName>
</protein>
<gene>
    <name evidence="6" type="primary">gltJ</name>
    <name evidence="6" type="ORF">RSPPHO_02940</name>
</gene>
<dbReference type="KEGG" id="rpm:RSPPHO_02940"/>
<evidence type="ECO:0000256" key="2">
    <source>
        <dbReference type="ARBA" id="ARBA00022692"/>
    </source>
</evidence>
<feature type="transmembrane region" description="Helical" evidence="5">
    <location>
        <begin position="20"/>
        <end position="47"/>
    </location>
</feature>
<keyword evidence="7" id="KW-1185">Reference proteome</keyword>
<sequence length="106" mass="11243">MSLSLDWAGVLQGPPANWLVSGFVMTLAVSLIASLLASVLAVPLLALRLSPVGPVRGLGRALISAVRDSPLLVQMFFGISPSIPWCPAPCADGFKTRPMWLRCRAT</sequence>
<accession>H6SQ47</accession>
<evidence type="ECO:0000256" key="3">
    <source>
        <dbReference type="ARBA" id="ARBA00022989"/>
    </source>
</evidence>
<comment type="subcellular location">
    <subcellularLocation>
        <location evidence="1">Membrane</location>
        <topology evidence="1">Multi-pass membrane protein</topology>
    </subcellularLocation>
</comment>
<dbReference type="eggNOG" id="COG0765">
    <property type="taxonomic scope" value="Bacteria"/>
</dbReference>
<dbReference type="RefSeq" id="WP_014416195.1">
    <property type="nucleotide sequence ID" value="NC_017059.1"/>
</dbReference>
<organism evidence="6 7">
    <name type="scientific">Pararhodospirillum photometricum DSM 122</name>
    <dbReference type="NCBI Taxonomy" id="1150469"/>
    <lineage>
        <taxon>Bacteria</taxon>
        <taxon>Pseudomonadati</taxon>
        <taxon>Pseudomonadota</taxon>
        <taxon>Alphaproteobacteria</taxon>
        <taxon>Rhodospirillales</taxon>
        <taxon>Rhodospirillaceae</taxon>
        <taxon>Pararhodospirillum</taxon>
    </lineage>
</organism>
<dbReference type="AlphaFoldDB" id="H6SQ47"/>
<keyword evidence="3 5" id="KW-1133">Transmembrane helix</keyword>
<dbReference type="EMBL" id="HE663493">
    <property type="protein sequence ID" value="CCG09566.1"/>
    <property type="molecule type" value="Genomic_DNA"/>
</dbReference>
<evidence type="ECO:0000256" key="4">
    <source>
        <dbReference type="ARBA" id="ARBA00023136"/>
    </source>
</evidence>
<evidence type="ECO:0000256" key="5">
    <source>
        <dbReference type="SAM" id="Phobius"/>
    </source>
</evidence>
<dbReference type="SUPFAM" id="SSF161098">
    <property type="entry name" value="MetI-like"/>
    <property type="match status" value="1"/>
</dbReference>
<proteinExistence type="predicted"/>
<dbReference type="GO" id="GO:0016020">
    <property type="term" value="C:membrane"/>
    <property type="evidence" value="ECO:0007669"/>
    <property type="project" value="UniProtKB-SubCell"/>
</dbReference>
<reference evidence="6 7" key="1">
    <citation type="submission" date="2012-02" db="EMBL/GenBank/DDBJ databases">
        <title>Shotgun genome sequence of Phaeospirillum photometricum DSM 122.</title>
        <authorList>
            <person name="Duquesne K."/>
            <person name="Sturgis J."/>
        </authorList>
    </citation>
    <scope>NUCLEOTIDE SEQUENCE [LARGE SCALE GENOMIC DNA]</scope>
    <source>
        <strain evidence="7">DSM122</strain>
    </source>
</reference>
<dbReference type="PATRIC" id="fig|1150469.3.peg.3318"/>
<dbReference type="Gene3D" id="1.10.3720.10">
    <property type="entry name" value="MetI-like"/>
    <property type="match status" value="1"/>
</dbReference>
<keyword evidence="4 5" id="KW-0472">Membrane</keyword>